<proteinExistence type="predicted"/>
<sequence>MRTDKFDYDDKRYSEQEMQAIRVSRNPHLYPKSLQNFDRNRAKALAQNTQPTNSLLDDDVLSWLTRQNVETKRHINEMLRQAMQMQQAMI</sequence>
<dbReference type="AlphaFoldDB" id="A0A378UTW0"/>
<protein>
    <submittedName>
        <fullName evidence="2">Uncharacterized protein</fullName>
    </submittedName>
</protein>
<evidence type="ECO:0000313" key="2">
    <source>
        <dbReference type="EMBL" id="STZ82933.1"/>
    </source>
</evidence>
<name>A0A378UTW0_9GAMM</name>
<organism evidence="2 4">
    <name type="scientific">Moraxella equi</name>
    <dbReference type="NCBI Taxonomy" id="60442"/>
    <lineage>
        <taxon>Bacteria</taxon>
        <taxon>Pseudomonadati</taxon>
        <taxon>Pseudomonadota</taxon>
        <taxon>Gammaproteobacteria</taxon>
        <taxon>Moraxellales</taxon>
        <taxon>Moraxellaceae</taxon>
        <taxon>Moraxella</taxon>
    </lineage>
</organism>
<evidence type="ECO:0000313" key="4">
    <source>
        <dbReference type="Proteomes" id="UP000254618"/>
    </source>
</evidence>
<accession>A0A378UTW0</accession>
<dbReference type="Proteomes" id="UP000254618">
    <property type="component" value="Unassembled WGS sequence"/>
</dbReference>
<dbReference type="RefSeq" id="WP_012477703.1">
    <property type="nucleotide sequence ID" value="NZ_MXAP01000076.1"/>
</dbReference>
<gene>
    <name evidence="1" type="ORF">B5J93_08090</name>
    <name evidence="2" type="ORF">NCTC11012_03045</name>
</gene>
<reference evidence="1 3" key="1">
    <citation type="submission" date="2017-03" db="EMBL/GenBank/DDBJ databases">
        <title>Draft genome sequence of Moraxella equi CCUG 4950T type strain.</title>
        <authorList>
            <person name="Salva-Serra F."/>
            <person name="Engstrom-Jakobsson H."/>
            <person name="Thorell K."/>
            <person name="Jaen-Luchoro D."/>
            <person name="Gonzales-Siles L."/>
            <person name="Karlsson R."/>
            <person name="Yazdan S."/>
            <person name="Boulund F."/>
            <person name="Johnning A."/>
            <person name="Engstrand L."/>
            <person name="Kristiansson E."/>
            <person name="Moore E."/>
        </authorList>
    </citation>
    <scope>NUCLEOTIDE SEQUENCE [LARGE SCALE GENOMIC DNA]</scope>
    <source>
        <strain evidence="1 3">CCUG 4950</strain>
    </source>
</reference>
<evidence type="ECO:0000313" key="1">
    <source>
        <dbReference type="EMBL" id="OPH37671.1"/>
    </source>
</evidence>
<dbReference type="EMBL" id="MXAP01000076">
    <property type="protein sequence ID" value="OPH37671.1"/>
    <property type="molecule type" value="Genomic_DNA"/>
</dbReference>
<keyword evidence="3" id="KW-1185">Reference proteome</keyword>
<dbReference type="Proteomes" id="UP000190777">
    <property type="component" value="Unassembled WGS sequence"/>
</dbReference>
<reference evidence="2 4" key="2">
    <citation type="submission" date="2018-06" db="EMBL/GenBank/DDBJ databases">
        <authorList>
            <consortium name="Pathogen Informatics"/>
            <person name="Doyle S."/>
        </authorList>
    </citation>
    <scope>NUCLEOTIDE SEQUENCE [LARGE SCALE GENOMIC DNA]</scope>
    <source>
        <strain evidence="2 4">NCTC11012</strain>
    </source>
</reference>
<dbReference type="EMBL" id="UGQF01000002">
    <property type="protein sequence ID" value="STZ82933.1"/>
    <property type="molecule type" value="Genomic_DNA"/>
</dbReference>
<evidence type="ECO:0000313" key="3">
    <source>
        <dbReference type="Proteomes" id="UP000190777"/>
    </source>
</evidence>